<reference evidence="1 2" key="1">
    <citation type="journal article" date="2015" name="Genome Announc.">
        <title>Draft Genome Sequence of Norvancomycin-Producing Strain Amycolatopsis orientalis CPCC200066.</title>
        <authorList>
            <person name="Lei X."/>
            <person name="Yuan F."/>
            <person name="Shi Y."/>
            <person name="Li X."/>
            <person name="Wang L."/>
            <person name="Hong B."/>
        </authorList>
    </citation>
    <scope>NUCLEOTIDE SEQUENCE [LARGE SCALE GENOMIC DNA]</scope>
    <source>
        <strain evidence="1 2">B-37</strain>
    </source>
</reference>
<organism evidence="1 2">
    <name type="scientific">Amycolatopsis orientalis</name>
    <name type="common">Nocardia orientalis</name>
    <dbReference type="NCBI Taxonomy" id="31958"/>
    <lineage>
        <taxon>Bacteria</taxon>
        <taxon>Bacillati</taxon>
        <taxon>Actinomycetota</taxon>
        <taxon>Actinomycetes</taxon>
        <taxon>Pseudonocardiales</taxon>
        <taxon>Pseudonocardiaceae</taxon>
        <taxon>Amycolatopsis</taxon>
    </lineage>
</organism>
<dbReference type="KEGG" id="aori:SD37_30470"/>
<keyword evidence="2" id="KW-1185">Reference proteome</keyword>
<sequence>MLVDGSDVLVRWRLRARLRSSTASSRARGGQAATATPKALVTGAEAMFAQRDSEMPNMNADQAAQRLEPSRLGFQSSTVAMVRRPSTMSGQMEAVMVSLPKRRANWRPWM</sequence>
<protein>
    <submittedName>
        <fullName evidence="1">Uncharacterized protein</fullName>
    </submittedName>
</protein>
<gene>
    <name evidence="1" type="ORF">SD37_30470</name>
</gene>
<proteinExistence type="predicted"/>
<name>A0A193C572_AMYOR</name>
<evidence type="ECO:0000313" key="1">
    <source>
        <dbReference type="EMBL" id="ANN19518.1"/>
    </source>
</evidence>
<dbReference type="Proteomes" id="UP000093695">
    <property type="component" value="Chromosome"/>
</dbReference>
<dbReference type="EMBL" id="CP016174">
    <property type="protein sequence ID" value="ANN19518.1"/>
    <property type="molecule type" value="Genomic_DNA"/>
</dbReference>
<accession>A0A193C572</accession>
<dbReference type="AlphaFoldDB" id="A0A193C572"/>
<evidence type="ECO:0000313" key="2">
    <source>
        <dbReference type="Proteomes" id="UP000093695"/>
    </source>
</evidence>